<dbReference type="EMBL" id="JAABOQ010000004">
    <property type="protein sequence ID" value="NER17857.1"/>
    <property type="molecule type" value="Genomic_DNA"/>
</dbReference>
<accession>A0A6M0CQR5</accession>
<dbReference type="RefSeq" id="WP_164032526.1">
    <property type="nucleotide sequence ID" value="NZ_JAABOQ010000004.1"/>
</dbReference>
<protein>
    <submittedName>
        <fullName evidence="1">DUF1800 family protein</fullName>
    </submittedName>
</protein>
<comment type="caution">
    <text evidence="1">The sequence shown here is derived from an EMBL/GenBank/DDBJ whole genome shotgun (WGS) entry which is preliminary data.</text>
</comment>
<dbReference type="Pfam" id="PF08811">
    <property type="entry name" value="DUF1800"/>
    <property type="match status" value="1"/>
</dbReference>
<sequence length="460" mass="54136">MDTTVLWSLRLGYSSRQSKQIKKLGINAFLKKSFRTKIDRQEPSFLDDFPETLKEIRELRKAYRNASADKKKEFRQKYQNSIPLKIWWVDKMRNSPYPLREKMVCFWHNHFVVTSKKVKNTRWIYQHHMTLQENAFGNYKELTKKMVKSNAMVQYLDNTDNKKGRINENLSRELLELFTLGIGNYSENDIKNGAKALAGLGLGDASAKYRKKQESNEVISYLGRTGNFKADDIVDIIFEQKNTPYLITKKILKWFIYDNPDDELIRYYGDYLREQNYELKPFLTKIFTEEYEKNTAGSKIKDPLIYALQLVHELSLDKLESKAIVSFLKQQSMDLYDQPNVKGWDGGNSWLTSQTYLQRHRVADLFCRGFNINKRGIVVARKKMKQTTYEPTIAIDKNLKTNKDVIKMFSERLVFQTNDSTMDDMQALLKYDFDPKSKGAKNAILRLFNYIIKMPEFQLV</sequence>
<evidence type="ECO:0000313" key="1">
    <source>
        <dbReference type="EMBL" id="NER17857.1"/>
    </source>
</evidence>
<name>A0A6M0CQR5_9FLAO</name>
<dbReference type="Proteomes" id="UP000474296">
    <property type="component" value="Unassembled WGS sequence"/>
</dbReference>
<dbReference type="AlphaFoldDB" id="A0A6M0CQR5"/>
<gene>
    <name evidence="1" type="ORF">GWK10_11585</name>
</gene>
<organism evidence="1 2">
    <name type="scientific">Spongiivirga citrea</name>
    <dbReference type="NCBI Taxonomy" id="1481457"/>
    <lineage>
        <taxon>Bacteria</taxon>
        <taxon>Pseudomonadati</taxon>
        <taxon>Bacteroidota</taxon>
        <taxon>Flavobacteriia</taxon>
        <taxon>Flavobacteriales</taxon>
        <taxon>Flavobacteriaceae</taxon>
        <taxon>Spongiivirga</taxon>
    </lineage>
</organism>
<dbReference type="InterPro" id="IPR014917">
    <property type="entry name" value="DUF1800"/>
</dbReference>
<evidence type="ECO:0000313" key="2">
    <source>
        <dbReference type="Proteomes" id="UP000474296"/>
    </source>
</evidence>
<proteinExistence type="predicted"/>
<reference evidence="1 2" key="1">
    <citation type="submission" date="2020-01" db="EMBL/GenBank/DDBJ databases">
        <title>Spongiivirga citrea KCTC 32990T.</title>
        <authorList>
            <person name="Wang G."/>
        </authorList>
    </citation>
    <scope>NUCLEOTIDE SEQUENCE [LARGE SCALE GENOMIC DNA]</scope>
    <source>
        <strain evidence="1 2">KCTC 32990</strain>
    </source>
</reference>
<keyword evidence="2" id="KW-1185">Reference proteome</keyword>